<name>A0A0B1SX01_OESDE</name>
<keyword evidence="3" id="KW-1185">Reference proteome</keyword>
<evidence type="ECO:0000256" key="1">
    <source>
        <dbReference type="SAM" id="MobiDB-lite"/>
    </source>
</evidence>
<gene>
    <name evidence="2" type="ORF">OESDEN_12173</name>
</gene>
<dbReference type="EMBL" id="KN556559">
    <property type="protein sequence ID" value="KHJ88037.1"/>
    <property type="molecule type" value="Genomic_DNA"/>
</dbReference>
<dbReference type="OrthoDB" id="340962at2759"/>
<dbReference type="Proteomes" id="UP000053660">
    <property type="component" value="Unassembled WGS sequence"/>
</dbReference>
<organism evidence="2 3">
    <name type="scientific">Oesophagostomum dentatum</name>
    <name type="common">Nodular worm</name>
    <dbReference type="NCBI Taxonomy" id="61180"/>
    <lineage>
        <taxon>Eukaryota</taxon>
        <taxon>Metazoa</taxon>
        <taxon>Ecdysozoa</taxon>
        <taxon>Nematoda</taxon>
        <taxon>Chromadorea</taxon>
        <taxon>Rhabditida</taxon>
        <taxon>Rhabditina</taxon>
        <taxon>Rhabditomorpha</taxon>
        <taxon>Strongyloidea</taxon>
        <taxon>Strongylidae</taxon>
        <taxon>Oesophagostomum</taxon>
    </lineage>
</organism>
<feature type="region of interest" description="Disordered" evidence="1">
    <location>
        <begin position="40"/>
        <end position="59"/>
    </location>
</feature>
<feature type="compositionally biased region" description="Basic and acidic residues" evidence="1">
    <location>
        <begin position="40"/>
        <end position="53"/>
    </location>
</feature>
<proteinExistence type="predicted"/>
<reference evidence="2 3" key="1">
    <citation type="submission" date="2014-03" db="EMBL/GenBank/DDBJ databases">
        <title>Draft genome of the hookworm Oesophagostomum dentatum.</title>
        <authorList>
            <person name="Mitreva M."/>
        </authorList>
    </citation>
    <scope>NUCLEOTIDE SEQUENCE [LARGE SCALE GENOMIC DNA]</scope>
    <source>
        <strain evidence="2 3">OD-Hann</strain>
    </source>
</reference>
<feature type="non-terminal residue" evidence="2">
    <location>
        <position position="1"/>
    </location>
</feature>
<evidence type="ECO:0000313" key="2">
    <source>
        <dbReference type="EMBL" id="KHJ88037.1"/>
    </source>
</evidence>
<protein>
    <submittedName>
        <fullName evidence="2">Uncharacterized protein</fullName>
    </submittedName>
</protein>
<accession>A0A0B1SX01</accession>
<dbReference type="AlphaFoldDB" id="A0A0B1SX01"/>
<evidence type="ECO:0000313" key="3">
    <source>
        <dbReference type="Proteomes" id="UP000053660"/>
    </source>
</evidence>
<sequence length="59" mass="6673">LNEIIDVVNDGVKPLTPEEHAAIQARTEDWASLNIALEERRQARPGYTKKEEPVDSDDE</sequence>